<evidence type="ECO:0000313" key="7">
    <source>
        <dbReference type="EMBL" id="EWZ52489.1"/>
    </source>
</evidence>
<dbReference type="GO" id="GO:0004315">
    <property type="term" value="F:3-oxoacyl-[acyl-carrier-protein] synthase activity"/>
    <property type="evidence" value="ECO:0007669"/>
    <property type="project" value="InterPro"/>
</dbReference>
<feature type="domain" description="Ketosynthase family 3 (KS3)" evidence="6">
    <location>
        <begin position="1"/>
        <end position="362"/>
    </location>
</feature>
<dbReference type="PROSITE" id="PS52004">
    <property type="entry name" value="KS3_2"/>
    <property type="match status" value="1"/>
</dbReference>
<keyword evidence="1" id="KW-0596">Phosphopantetheine</keyword>
<reference evidence="7" key="2">
    <citation type="submission" date="2012-06" db="EMBL/GenBank/DDBJ databases">
        <title>Annotation of the Genome Sequence of Fusarium oxysporum Fo47.</title>
        <authorList>
            <consortium name="The Broad Institute Genomics Platform"/>
            <person name="Ma L.-J."/>
            <person name="Corby-Kistler H."/>
            <person name="Broz K."/>
            <person name="Gale L.R."/>
            <person name="Jonkers W."/>
            <person name="O'Donnell K."/>
            <person name="Ploetz R."/>
            <person name="Steinberg C."/>
            <person name="Schwartz D.C."/>
            <person name="VanEtten H."/>
            <person name="Zhou S."/>
            <person name="Young S.K."/>
            <person name="Zeng Q."/>
            <person name="Gargeya S."/>
            <person name="Fitzgerald M."/>
            <person name="Abouelleil A."/>
            <person name="Alvarado L."/>
            <person name="Chapman S.B."/>
            <person name="Gainer-Dewar J."/>
            <person name="Goldberg J."/>
            <person name="Griggs A."/>
            <person name="Gujja S."/>
            <person name="Hansen M."/>
            <person name="Howarth C."/>
            <person name="Imamovic A."/>
            <person name="Ireland A."/>
            <person name="Larimer J."/>
            <person name="McCowan C."/>
            <person name="Murphy C."/>
            <person name="Pearson M."/>
            <person name="Poon T.W."/>
            <person name="Priest M."/>
            <person name="Roberts A."/>
            <person name="Saif S."/>
            <person name="Shea T."/>
            <person name="Sykes S."/>
            <person name="Wortman J."/>
            <person name="Nusbaum C."/>
            <person name="Birren B."/>
        </authorList>
    </citation>
    <scope>NUCLEOTIDE SEQUENCE</scope>
    <source>
        <strain evidence="7">Fo47</strain>
    </source>
</reference>
<evidence type="ECO:0000259" key="6">
    <source>
        <dbReference type="PROSITE" id="PS52004"/>
    </source>
</evidence>
<dbReference type="InterPro" id="IPR018201">
    <property type="entry name" value="Ketoacyl_synth_AS"/>
</dbReference>
<gene>
    <name evidence="7" type="ORF">FOZG_02255</name>
</gene>
<evidence type="ECO:0000256" key="3">
    <source>
        <dbReference type="ARBA" id="ARBA00022679"/>
    </source>
</evidence>
<accession>W9LBT6</accession>
<dbReference type="InterPro" id="IPR050091">
    <property type="entry name" value="PKS_NRPS_Biosynth_Enz"/>
</dbReference>
<dbReference type="AlphaFoldDB" id="W9LBT6"/>
<evidence type="ECO:0000256" key="4">
    <source>
        <dbReference type="ARBA" id="ARBA00023002"/>
    </source>
</evidence>
<dbReference type="Pfam" id="PF02801">
    <property type="entry name" value="Ketoacyl-synt_C"/>
    <property type="match status" value="1"/>
</dbReference>
<protein>
    <recommendedName>
        <fullName evidence="6">Ketosynthase family 3 (KS3) domain-containing protein</fullName>
    </recommendedName>
</protein>
<dbReference type="EMBL" id="JH717896">
    <property type="protein sequence ID" value="EWZ52489.1"/>
    <property type="molecule type" value="Genomic_DNA"/>
</dbReference>
<dbReference type="VEuPathDB" id="FungiDB:FOZG_02255"/>
<keyword evidence="2" id="KW-0597">Phosphoprotein</keyword>
<dbReference type="PROSITE" id="PS00606">
    <property type="entry name" value="KS3_1"/>
    <property type="match status" value="1"/>
</dbReference>
<reference evidence="7" key="1">
    <citation type="submission" date="2011-06" db="EMBL/GenBank/DDBJ databases">
        <title>The Genome Sequence of Fusarium oxysporum Fo47.</title>
        <authorList>
            <consortium name="The Broad Institute Genome Sequencing Platform"/>
            <person name="Ma L.-J."/>
            <person name="Gale L.R."/>
            <person name="Schwartz D.C."/>
            <person name="Zhou S."/>
            <person name="Corby-Kistler H."/>
            <person name="Young S.K."/>
            <person name="Zeng Q."/>
            <person name="Gargeya S."/>
            <person name="Fitzgerald M."/>
            <person name="Haas B."/>
            <person name="Abouelleil A."/>
            <person name="Alvarado L."/>
            <person name="Arachchi H.M."/>
            <person name="Berlin A."/>
            <person name="Brown A."/>
            <person name="Chapman S.B."/>
            <person name="Chen Z."/>
            <person name="Dunbar C."/>
            <person name="Freedman E."/>
            <person name="Gearin G."/>
            <person name="Gellesch M."/>
            <person name="Goldberg J."/>
            <person name="Griggs A."/>
            <person name="Gujja S."/>
            <person name="Heiman D."/>
            <person name="Howarth C."/>
            <person name="Larson L."/>
            <person name="Lui A."/>
            <person name="MacDonald P.J.P."/>
            <person name="Mehta T."/>
            <person name="Montmayeur A."/>
            <person name="Murphy C."/>
            <person name="Neiman D."/>
            <person name="Pearson M."/>
            <person name="Priest M."/>
            <person name="Roberts A."/>
            <person name="Saif S."/>
            <person name="Shea T."/>
            <person name="Shenoy N."/>
            <person name="Sisk P."/>
            <person name="Stolte C."/>
            <person name="Sykes S."/>
            <person name="Wortman J."/>
            <person name="Nusbaum C."/>
            <person name="Birren B."/>
        </authorList>
    </citation>
    <scope>NUCLEOTIDE SEQUENCE [LARGE SCALE GENOMIC DNA]</scope>
    <source>
        <strain evidence="7">Fo47</strain>
    </source>
</reference>
<proteinExistence type="inferred from homology"/>
<organism evidence="7">
    <name type="scientific">Fusarium oxysporum Fo47</name>
    <dbReference type="NCBI Taxonomy" id="660027"/>
    <lineage>
        <taxon>Eukaryota</taxon>
        <taxon>Fungi</taxon>
        <taxon>Dikarya</taxon>
        <taxon>Ascomycota</taxon>
        <taxon>Pezizomycotina</taxon>
        <taxon>Sordariomycetes</taxon>
        <taxon>Hypocreomycetidae</taxon>
        <taxon>Hypocreales</taxon>
        <taxon>Nectriaceae</taxon>
        <taxon>Fusarium</taxon>
        <taxon>Fusarium oxysporum species complex</taxon>
    </lineage>
</organism>
<dbReference type="InterPro" id="IPR014030">
    <property type="entry name" value="Ketoacyl_synth_N"/>
</dbReference>
<dbReference type="GO" id="GO:0016491">
    <property type="term" value="F:oxidoreductase activity"/>
    <property type="evidence" value="ECO:0007669"/>
    <property type="project" value="UniProtKB-KW"/>
</dbReference>
<dbReference type="Pfam" id="PF00109">
    <property type="entry name" value="ketoacyl-synt"/>
    <property type="match status" value="1"/>
</dbReference>
<name>W9LBT6_FUSOX</name>
<dbReference type="Gene3D" id="3.40.47.10">
    <property type="match status" value="2"/>
</dbReference>
<evidence type="ECO:0000256" key="1">
    <source>
        <dbReference type="ARBA" id="ARBA00022450"/>
    </source>
</evidence>
<dbReference type="GO" id="GO:0006633">
    <property type="term" value="P:fatty acid biosynthetic process"/>
    <property type="evidence" value="ECO:0007669"/>
    <property type="project" value="InterPro"/>
</dbReference>
<evidence type="ECO:0000256" key="2">
    <source>
        <dbReference type="ARBA" id="ARBA00022553"/>
    </source>
</evidence>
<dbReference type="HOGENOM" id="CLU_000022_16_2_1"/>
<sequence length="394" mass="43877">MSDIAIVGYSFKLPQGVEDDDAFWDVLENRRNLMTDWPESRVKTDSFTRGHFINDDVAAIDAPFFSLTAKEASARDPMQRWTLETTYHAFENAGLPVDSLRGSRTAVFSASMLEDYSRMTAVDPDNLDTVSGIIPNRVSWYFGLRGPSIHVNTACSSSLSAVDMACKALKSGFLSPDGVCYSFDERVNGYARGEGVIAVVLKPVQAAIENGDMIRGVIRSIGSNQDGHTPILTQPSSQSQEDLIRHVYTQAGLSMSETRYVEAHGTGTPVGDPIKVKAIRRCFQMHRSPSKPLYVDRHYKVSYRSPSSSRAGREAIIIRRPSSNSDERYGKDKAVRPTQTDLDAIYNSIHSKDVTVHLKLDIVSDLDDELEEFNRLVRQGWFIPDSQEDPSDLL</sequence>
<dbReference type="GO" id="GO:0004312">
    <property type="term" value="F:fatty acid synthase activity"/>
    <property type="evidence" value="ECO:0007669"/>
    <property type="project" value="TreeGrafter"/>
</dbReference>
<dbReference type="InterPro" id="IPR020841">
    <property type="entry name" value="PKS_Beta-ketoAc_synthase_dom"/>
</dbReference>
<keyword evidence="4" id="KW-0560">Oxidoreductase</keyword>
<dbReference type="PANTHER" id="PTHR43775:SF29">
    <property type="entry name" value="ASPERFURANONE POLYKETIDE SYNTHASE AFOG-RELATED"/>
    <property type="match status" value="1"/>
</dbReference>
<dbReference type="PANTHER" id="PTHR43775">
    <property type="entry name" value="FATTY ACID SYNTHASE"/>
    <property type="match status" value="1"/>
</dbReference>
<dbReference type="SUPFAM" id="SSF53901">
    <property type="entry name" value="Thiolase-like"/>
    <property type="match status" value="1"/>
</dbReference>
<evidence type="ECO:0000256" key="5">
    <source>
        <dbReference type="RuleBase" id="RU003694"/>
    </source>
</evidence>
<dbReference type="Proteomes" id="UP000030766">
    <property type="component" value="Unassembled WGS sequence"/>
</dbReference>
<dbReference type="CDD" id="cd00833">
    <property type="entry name" value="PKS"/>
    <property type="match status" value="1"/>
</dbReference>
<keyword evidence="3 5" id="KW-0808">Transferase</keyword>
<dbReference type="SMART" id="SM00825">
    <property type="entry name" value="PKS_KS"/>
    <property type="match status" value="1"/>
</dbReference>
<dbReference type="GO" id="GO:0044550">
    <property type="term" value="P:secondary metabolite biosynthetic process"/>
    <property type="evidence" value="ECO:0007669"/>
    <property type="project" value="TreeGrafter"/>
</dbReference>
<dbReference type="InterPro" id="IPR014031">
    <property type="entry name" value="Ketoacyl_synth_C"/>
</dbReference>
<comment type="similarity">
    <text evidence="5">Belongs to the thiolase-like superfamily. Beta-ketoacyl-ACP synthases family.</text>
</comment>
<dbReference type="InterPro" id="IPR016039">
    <property type="entry name" value="Thiolase-like"/>
</dbReference>